<proteinExistence type="inferred from homology"/>
<reference evidence="8" key="1">
    <citation type="journal article" date="2014" name="PLoS ONE">
        <title>Transcriptome-Based Identification of ABC Transporters in the Western Tarnished Plant Bug Lygus hesperus.</title>
        <authorList>
            <person name="Hull J.J."/>
            <person name="Chaney K."/>
            <person name="Geib S.M."/>
            <person name="Fabrick J.A."/>
            <person name="Brent C.S."/>
            <person name="Walsh D."/>
            <person name="Lavine L.C."/>
        </authorList>
    </citation>
    <scope>NUCLEOTIDE SEQUENCE</scope>
</reference>
<evidence type="ECO:0000256" key="7">
    <source>
        <dbReference type="RuleBase" id="RU361156"/>
    </source>
</evidence>
<comment type="similarity">
    <text evidence="1 7">Belongs to the peptidase S10 family.</text>
</comment>
<keyword evidence="5 7" id="KW-0378">Hydrolase</keyword>
<dbReference type="EC" id="3.4.16.-" evidence="7"/>
<protein>
    <recommendedName>
        <fullName evidence="7">Carboxypeptidase</fullName>
        <ecNumber evidence="7">3.4.16.-</ecNumber>
    </recommendedName>
</protein>
<dbReference type="PANTHER" id="PTHR11802">
    <property type="entry name" value="SERINE PROTEASE FAMILY S10 SERINE CARBOXYPEPTIDASE"/>
    <property type="match status" value="1"/>
</dbReference>
<feature type="chain" id="PRO_5015017822" description="Carboxypeptidase" evidence="7">
    <location>
        <begin position="21"/>
        <end position="473"/>
    </location>
</feature>
<accession>A0A0A9Y8P1</accession>
<dbReference type="InterPro" id="IPR018202">
    <property type="entry name" value="Ser_caboxypep_ser_AS"/>
</dbReference>
<dbReference type="EMBL" id="GBHO01014167">
    <property type="protein sequence ID" value="JAG29437.1"/>
    <property type="molecule type" value="Transcribed_RNA"/>
</dbReference>
<dbReference type="GO" id="GO:0004185">
    <property type="term" value="F:serine-type carboxypeptidase activity"/>
    <property type="evidence" value="ECO:0007669"/>
    <property type="project" value="UniProtKB-UniRule"/>
</dbReference>
<evidence type="ECO:0000256" key="3">
    <source>
        <dbReference type="ARBA" id="ARBA00022670"/>
    </source>
</evidence>
<feature type="signal peptide" evidence="7">
    <location>
        <begin position="1"/>
        <end position="20"/>
    </location>
</feature>
<dbReference type="SUPFAM" id="SSF53474">
    <property type="entry name" value="alpha/beta-Hydrolases"/>
    <property type="match status" value="1"/>
</dbReference>
<reference evidence="9" key="3">
    <citation type="submission" date="2014-09" db="EMBL/GenBank/DDBJ databases">
        <authorList>
            <person name="Magalhaes I.L.F."/>
            <person name="Oliveira U."/>
            <person name="Santos F.R."/>
            <person name="Vidigal T.H.D.A."/>
            <person name="Brescovit A.D."/>
            <person name="Santos A.J."/>
        </authorList>
    </citation>
    <scope>NUCLEOTIDE SEQUENCE</scope>
</reference>
<evidence type="ECO:0000256" key="6">
    <source>
        <dbReference type="ARBA" id="ARBA00023180"/>
    </source>
</evidence>
<keyword evidence="6" id="KW-0325">Glycoprotein</keyword>
<dbReference type="InterPro" id="IPR001563">
    <property type="entry name" value="Peptidase_S10"/>
</dbReference>
<dbReference type="InterPro" id="IPR029058">
    <property type="entry name" value="AB_hydrolase_fold"/>
</dbReference>
<evidence type="ECO:0000256" key="1">
    <source>
        <dbReference type="ARBA" id="ARBA00009431"/>
    </source>
</evidence>
<dbReference type="PROSITE" id="PS00560">
    <property type="entry name" value="CARBOXYPEPT_SER_HIS"/>
    <property type="match status" value="1"/>
</dbReference>
<gene>
    <name evidence="8" type="primary">VCP_19</name>
    <name evidence="8" type="ORF">CM83_85555</name>
</gene>
<dbReference type="FunFam" id="3.40.50.1820:FF:000096">
    <property type="entry name" value="Carboxypeptidase vitellogenic-like"/>
    <property type="match status" value="1"/>
</dbReference>
<keyword evidence="2 7" id="KW-0121">Carboxypeptidase</keyword>
<dbReference type="Pfam" id="PF00450">
    <property type="entry name" value="Peptidase_S10"/>
    <property type="match status" value="1"/>
</dbReference>
<evidence type="ECO:0000256" key="4">
    <source>
        <dbReference type="ARBA" id="ARBA00022729"/>
    </source>
</evidence>
<reference evidence="8" key="2">
    <citation type="submission" date="2014-07" db="EMBL/GenBank/DDBJ databases">
        <authorList>
            <person name="Hull J."/>
        </authorList>
    </citation>
    <scope>NUCLEOTIDE SEQUENCE</scope>
</reference>
<keyword evidence="3 7" id="KW-0645">Protease</keyword>
<dbReference type="AlphaFoldDB" id="A0A0A9Y8P1"/>
<name>A0A0A9Y8P1_LYGHE</name>
<evidence type="ECO:0000313" key="8">
    <source>
        <dbReference type="EMBL" id="JAG29437.1"/>
    </source>
</evidence>
<dbReference type="Gene3D" id="3.40.50.1820">
    <property type="entry name" value="alpha/beta hydrolase"/>
    <property type="match status" value="1"/>
</dbReference>
<keyword evidence="4 7" id="KW-0732">Signal</keyword>
<dbReference type="PROSITE" id="PS00131">
    <property type="entry name" value="CARBOXYPEPT_SER_SER"/>
    <property type="match status" value="1"/>
</dbReference>
<evidence type="ECO:0000256" key="5">
    <source>
        <dbReference type="ARBA" id="ARBA00022801"/>
    </source>
</evidence>
<dbReference type="InterPro" id="IPR033124">
    <property type="entry name" value="Ser_caboxypep_his_AS"/>
</dbReference>
<dbReference type="EMBL" id="GBRD01008219">
    <property type="protein sequence ID" value="JAG57602.1"/>
    <property type="molecule type" value="Transcribed_RNA"/>
</dbReference>
<sequence>MNGLWVITSIALCAIKTGSSFSMNPYPKAKGFCDVNADVGKPLYLTPYIESGKLAEGRKAAVVPPLLDNIVSYSGFLTVNKKHDSNIFFWFFPAEESPETAPVALWLQGGPGASSIYATFKENGPFRLLKNHEIGRKGHYWTRKLNVIYIDQPVGTGYSFTRNEAGYANNMSEVGQDLYAALLQFFRLFPEYSKHEFLVTGESYAGKFIPAVAYTIHKSNPVSEQKINLKGIAIGDGWVDPYNMIDYANLLYNLDFIDLKTRSRFLKIEKRIKSLIDQKKFVDAFWALDNYFDADLTGYPPLVQNVTGISFYYNFIEAQKNDSDDEMIYYLNQPKVRRSTHVGNLTFNDQNNEVERHLMVDELLSIVPWLEVLMDHYKVLLYNGQLDLICAYPLTMNYVRKLKWKGAEEYANADRKQWYVGKELAGYSKTAGNFTELLIRNAGHMVPGDQPLWAMDMITNFAFNRPFKDRPHK</sequence>
<evidence type="ECO:0000256" key="2">
    <source>
        <dbReference type="ARBA" id="ARBA00022645"/>
    </source>
</evidence>
<dbReference type="PRINTS" id="PR00724">
    <property type="entry name" value="CRBOXYPTASEC"/>
</dbReference>
<dbReference type="PANTHER" id="PTHR11802:SF472">
    <property type="entry name" value="SERINE CARBOXYPEPTIDASE CPVL-RELATED"/>
    <property type="match status" value="1"/>
</dbReference>
<dbReference type="GO" id="GO:0006508">
    <property type="term" value="P:proteolysis"/>
    <property type="evidence" value="ECO:0007669"/>
    <property type="project" value="UniProtKB-KW"/>
</dbReference>
<evidence type="ECO:0000313" key="9">
    <source>
        <dbReference type="EMBL" id="JAG57602.1"/>
    </source>
</evidence>
<organism evidence="8">
    <name type="scientific">Lygus hesperus</name>
    <name type="common">Western plant bug</name>
    <dbReference type="NCBI Taxonomy" id="30085"/>
    <lineage>
        <taxon>Eukaryota</taxon>
        <taxon>Metazoa</taxon>
        <taxon>Ecdysozoa</taxon>
        <taxon>Arthropoda</taxon>
        <taxon>Hexapoda</taxon>
        <taxon>Insecta</taxon>
        <taxon>Pterygota</taxon>
        <taxon>Neoptera</taxon>
        <taxon>Paraneoptera</taxon>
        <taxon>Hemiptera</taxon>
        <taxon>Heteroptera</taxon>
        <taxon>Panheteroptera</taxon>
        <taxon>Cimicomorpha</taxon>
        <taxon>Miridae</taxon>
        <taxon>Mirini</taxon>
        <taxon>Lygus</taxon>
    </lineage>
</organism>